<dbReference type="AlphaFoldDB" id="A0A0G0LWM7"/>
<dbReference type="Pfam" id="PF00483">
    <property type="entry name" value="NTP_transferase"/>
    <property type="match status" value="1"/>
</dbReference>
<dbReference type="InterPro" id="IPR054566">
    <property type="entry name" value="ManC/GMP-like_b-helix"/>
</dbReference>
<evidence type="ECO:0000259" key="8">
    <source>
        <dbReference type="Pfam" id="PF00483"/>
    </source>
</evidence>
<dbReference type="InterPro" id="IPR051161">
    <property type="entry name" value="Mannose-6P_isomerase_type2"/>
</dbReference>
<dbReference type="SUPFAM" id="SSF53448">
    <property type="entry name" value="Nucleotide-diphospho-sugar transferases"/>
    <property type="match status" value="1"/>
</dbReference>
<feature type="domain" description="MannoseP isomerase/GMP-like beta-helix" evidence="9">
    <location>
        <begin position="306"/>
        <end position="359"/>
    </location>
</feature>
<comment type="catalytic activity">
    <reaction evidence="7">
        <text>alpha-D-mannose 1-phosphate + GTP + H(+) = GDP-alpha-D-mannose + diphosphate</text>
        <dbReference type="Rhea" id="RHEA:15229"/>
        <dbReference type="ChEBI" id="CHEBI:15378"/>
        <dbReference type="ChEBI" id="CHEBI:33019"/>
        <dbReference type="ChEBI" id="CHEBI:37565"/>
        <dbReference type="ChEBI" id="CHEBI:57527"/>
        <dbReference type="ChEBI" id="CHEBI:58409"/>
        <dbReference type="EC" id="2.7.7.13"/>
    </reaction>
</comment>
<keyword evidence="4 10" id="KW-0548">Nucleotidyltransferase</keyword>
<proteinExistence type="inferred from homology"/>
<dbReference type="Proteomes" id="UP000034235">
    <property type="component" value="Unassembled WGS sequence"/>
</dbReference>
<keyword evidence="5" id="KW-0547">Nucleotide-binding</keyword>
<dbReference type="EMBL" id="LBUP01000008">
    <property type="protein sequence ID" value="KKQ65784.1"/>
    <property type="molecule type" value="Genomic_DNA"/>
</dbReference>
<dbReference type="CDD" id="cd02509">
    <property type="entry name" value="GDP-M1P_Guanylyltransferase"/>
    <property type="match status" value="1"/>
</dbReference>
<dbReference type="Pfam" id="PF22640">
    <property type="entry name" value="ManC_GMP_beta-helix"/>
    <property type="match status" value="1"/>
</dbReference>
<dbReference type="PATRIC" id="fig|1618422.5.peg.1028"/>
<evidence type="ECO:0000313" key="10">
    <source>
        <dbReference type="EMBL" id="KKQ65784.1"/>
    </source>
</evidence>
<dbReference type="InterPro" id="IPR029044">
    <property type="entry name" value="Nucleotide-diphossugar_trans"/>
</dbReference>
<evidence type="ECO:0000256" key="6">
    <source>
        <dbReference type="ARBA" id="ARBA00023134"/>
    </source>
</evidence>
<dbReference type="InterPro" id="IPR049577">
    <property type="entry name" value="GMPP_N"/>
</dbReference>
<evidence type="ECO:0000259" key="9">
    <source>
        <dbReference type="Pfam" id="PF22640"/>
    </source>
</evidence>
<evidence type="ECO:0000256" key="4">
    <source>
        <dbReference type="ARBA" id="ARBA00022695"/>
    </source>
</evidence>
<dbReference type="SUPFAM" id="SSF159283">
    <property type="entry name" value="Guanosine diphospho-D-mannose pyrophosphorylase/mannose-6-phosphate isomerase linker domain"/>
    <property type="match status" value="1"/>
</dbReference>
<keyword evidence="6" id="KW-0342">GTP-binding</keyword>
<evidence type="ECO:0000256" key="2">
    <source>
        <dbReference type="ARBA" id="ARBA00012387"/>
    </source>
</evidence>
<dbReference type="GO" id="GO:0004475">
    <property type="term" value="F:mannose-1-phosphate guanylyltransferase (GTP) activity"/>
    <property type="evidence" value="ECO:0007669"/>
    <property type="project" value="UniProtKB-EC"/>
</dbReference>
<evidence type="ECO:0000256" key="1">
    <source>
        <dbReference type="ARBA" id="ARBA00006115"/>
    </source>
</evidence>
<protein>
    <recommendedName>
        <fullName evidence="2">mannose-1-phosphate guanylyltransferase</fullName>
        <ecNumber evidence="2">2.7.7.13</ecNumber>
    </recommendedName>
</protein>
<dbReference type="Gene3D" id="3.90.550.10">
    <property type="entry name" value="Spore Coat Polysaccharide Biosynthesis Protein SpsA, Chain A"/>
    <property type="match status" value="1"/>
</dbReference>
<dbReference type="GO" id="GO:0009298">
    <property type="term" value="P:GDP-mannose biosynthetic process"/>
    <property type="evidence" value="ECO:0007669"/>
    <property type="project" value="TreeGrafter"/>
</dbReference>
<dbReference type="InterPro" id="IPR005835">
    <property type="entry name" value="NTP_transferase_dom"/>
</dbReference>
<name>A0A0G0LWM7_9BACT</name>
<dbReference type="GO" id="GO:0005525">
    <property type="term" value="F:GTP binding"/>
    <property type="evidence" value="ECO:0007669"/>
    <property type="project" value="UniProtKB-KW"/>
</dbReference>
<evidence type="ECO:0000313" key="11">
    <source>
        <dbReference type="Proteomes" id="UP000034235"/>
    </source>
</evidence>
<evidence type="ECO:0000256" key="5">
    <source>
        <dbReference type="ARBA" id="ARBA00022741"/>
    </source>
</evidence>
<feature type="domain" description="Nucleotidyl transferase" evidence="8">
    <location>
        <begin position="9"/>
        <end position="296"/>
    </location>
</feature>
<evidence type="ECO:0000256" key="7">
    <source>
        <dbReference type="ARBA" id="ARBA00047343"/>
    </source>
</evidence>
<sequence length="368" mass="41143">MQNGDHSYAVILAGGGGTRLWPKSRQKFPKHLVNIVGKETIIKLTYNRIKPLFLSERILVITNHAQVDLLKEQLPEIPEENIIAEPLSKNTALAMGVAAAYVQKKDPEAVMIYLAADQMIEDEEVFRKTVKTALNVASQGEYIVGIGIRPAFPHTGLGYIRIGGQLEFDDVGKDGIYAFQSRGFKEKPDLVTAQSFLASGQYLWNANLYCWQPQTLFKAFEKYSSQIGENVMNLLDAIGTKDEKQVLQEVYESSENVQIDYAVSEKADNIVVIPGDFGWSDVGDWKVVYDIQKKDSNGNVFNGLSETLNINSRNCLVETDSKMIVTIGLDNIVIIDTPDALLVCSKDRTQDVKKVVERLKEEGKEEYL</sequence>
<dbReference type="EC" id="2.7.7.13" evidence="2"/>
<evidence type="ECO:0000256" key="3">
    <source>
        <dbReference type="ARBA" id="ARBA00022679"/>
    </source>
</evidence>
<gene>
    <name evidence="10" type="ORF">US86_C0008G0007</name>
</gene>
<comment type="caution">
    <text evidence="10">The sequence shown here is derived from an EMBL/GenBank/DDBJ whole genome shotgun (WGS) entry which is preliminary data.</text>
</comment>
<accession>A0A0G0LWM7</accession>
<organism evidence="10 11">
    <name type="scientific">Candidatus Daviesbacteria bacterium GW2011_GWA2_38_24</name>
    <dbReference type="NCBI Taxonomy" id="1618422"/>
    <lineage>
        <taxon>Bacteria</taxon>
        <taxon>Candidatus Daviesiibacteriota</taxon>
    </lineage>
</organism>
<dbReference type="FunFam" id="3.90.550.10:FF:000046">
    <property type="entry name" value="Mannose-1-phosphate guanylyltransferase (GDP)"/>
    <property type="match status" value="1"/>
</dbReference>
<comment type="similarity">
    <text evidence="1">Belongs to the mannose-6-phosphate isomerase type 2 family.</text>
</comment>
<dbReference type="PANTHER" id="PTHR46390">
    <property type="entry name" value="MANNOSE-1-PHOSPHATE GUANYLYLTRANSFERASE"/>
    <property type="match status" value="1"/>
</dbReference>
<keyword evidence="3 10" id="KW-0808">Transferase</keyword>
<reference evidence="10 11" key="1">
    <citation type="journal article" date="2015" name="Nature">
        <title>rRNA introns, odd ribosomes, and small enigmatic genomes across a large radiation of phyla.</title>
        <authorList>
            <person name="Brown C.T."/>
            <person name="Hug L.A."/>
            <person name="Thomas B.C."/>
            <person name="Sharon I."/>
            <person name="Castelle C.J."/>
            <person name="Singh A."/>
            <person name="Wilkins M.J."/>
            <person name="Williams K.H."/>
            <person name="Banfield J.F."/>
        </authorList>
    </citation>
    <scope>NUCLEOTIDE SEQUENCE [LARGE SCALE GENOMIC DNA]</scope>
</reference>
<dbReference type="PANTHER" id="PTHR46390:SF1">
    <property type="entry name" value="MANNOSE-1-PHOSPHATE GUANYLYLTRANSFERASE"/>
    <property type="match status" value="1"/>
</dbReference>